<organism evidence="2 3">
    <name type="scientific">Paenibacillus vini</name>
    <dbReference type="NCBI Taxonomy" id="1476024"/>
    <lineage>
        <taxon>Bacteria</taxon>
        <taxon>Bacillati</taxon>
        <taxon>Bacillota</taxon>
        <taxon>Bacilli</taxon>
        <taxon>Bacillales</taxon>
        <taxon>Paenibacillaceae</taxon>
        <taxon>Paenibacillus</taxon>
    </lineage>
</organism>
<gene>
    <name evidence="2" type="ORF">J42TS3_02910</name>
</gene>
<reference evidence="2 3" key="1">
    <citation type="submission" date="2021-03" db="EMBL/GenBank/DDBJ databases">
        <title>Antimicrobial resistance genes in bacteria isolated from Japanese honey, and their potential for conferring macrolide and lincosamide resistance in the American foulbrood pathogen Paenibacillus larvae.</title>
        <authorList>
            <person name="Okamoto M."/>
            <person name="Kumagai M."/>
            <person name="Kanamori H."/>
            <person name="Takamatsu D."/>
        </authorList>
    </citation>
    <scope>NUCLEOTIDE SEQUENCE [LARGE SCALE GENOMIC DNA]</scope>
    <source>
        <strain evidence="2 3">J42TS3</strain>
    </source>
</reference>
<sequence>MKRRNIFLAISLITIIAISSIGLLNNKDEKAHDRVKYINSSAKIISYSDFNNFDTTAELIIKGAKDRVIETILDKDSMGDVISYGTKSAIKVNKVFKTNNENITEGSEVVIQENGATEKTEDGIAIYGVEGYQMMNENEEYLLFLDKSLTDPNIYFVKGVYYGKVPLEEPNKSKIQNINEANSFDLQYKGEPTDKLKQIFKDALNKYGDK</sequence>
<evidence type="ECO:0000256" key="1">
    <source>
        <dbReference type="SAM" id="Phobius"/>
    </source>
</evidence>
<name>A0ABQ4M5H0_9BACL</name>
<keyword evidence="1" id="KW-0472">Membrane</keyword>
<dbReference type="Proteomes" id="UP000679992">
    <property type="component" value="Unassembled WGS sequence"/>
</dbReference>
<protein>
    <recommendedName>
        <fullName evidence="4">Bypass of forespore C C-terminal domain-containing protein</fullName>
    </recommendedName>
</protein>
<keyword evidence="3" id="KW-1185">Reference proteome</keyword>
<keyword evidence="1" id="KW-0812">Transmembrane</keyword>
<dbReference type="RefSeq" id="WP_213653489.1">
    <property type="nucleotide sequence ID" value="NZ_BOSL01000001.1"/>
</dbReference>
<accession>A0ABQ4M5H0</accession>
<proteinExistence type="predicted"/>
<evidence type="ECO:0000313" key="3">
    <source>
        <dbReference type="Proteomes" id="UP000679992"/>
    </source>
</evidence>
<dbReference type="EMBL" id="BOSL01000001">
    <property type="protein sequence ID" value="GIP51256.1"/>
    <property type="molecule type" value="Genomic_DNA"/>
</dbReference>
<evidence type="ECO:0008006" key="4">
    <source>
        <dbReference type="Google" id="ProtNLM"/>
    </source>
</evidence>
<comment type="caution">
    <text evidence="2">The sequence shown here is derived from an EMBL/GenBank/DDBJ whole genome shotgun (WGS) entry which is preliminary data.</text>
</comment>
<feature type="transmembrane region" description="Helical" evidence="1">
    <location>
        <begin position="6"/>
        <end position="24"/>
    </location>
</feature>
<keyword evidence="1" id="KW-1133">Transmembrane helix</keyword>
<evidence type="ECO:0000313" key="2">
    <source>
        <dbReference type="EMBL" id="GIP51256.1"/>
    </source>
</evidence>